<reference evidence="2 3" key="1">
    <citation type="journal article" date="2023" name="BMC Biotechnol.">
        <title>Vitis rotundifolia cv Carlos genome sequencing.</title>
        <authorList>
            <person name="Huff M."/>
            <person name="Hulse-Kemp A."/>
            <person name="Scheffler B."/>
            <person name="Youngblood R."/>
            <person name="Simpson S."/>
            <person name="Babiker E."/>
            <person name="Staton M."/>
        </authorList>
    </citation>
    <scope>NUCLEOTIDE SEQUENCE [LARGE SCALE GENOMIC DNA]</scope>
    <source>
        <tissue evidence="2">Leaf</tissue>
    </source>
</reference>
<sequence length="96" mass="10527">MQRDHECPSTSSDSDSNLSSSCDSEDGAVSTSENADAIYEEKVESECDLMKEMMRVAYTKLIEGKNIELELGDKLKSKIGMVEGGLTMNMEVGTKH</sequence>
<evidence type="ECO:0000256" key="1">
    <source>
        <dbReference type="SAM" id="MobiDB-lite"/>
    </source>
</evidence>
<organism evidence="2 3">
    <name type="scientific">Vitis rotundifolia</name>
    <name type="common">Muscadine grape</name>
    <dbReference type="NCBI Taxonomy" id="103349"/>
    <lineage>
        <taxon>Eukaryota</taxon>
        <taxon>Viridiplantae</taxon>
        <taxon>Streptophyta</taxon>
        <taxon>Embryophyta</taxon>
        <taxon>Tracheophyta</taxon>
        <taxon>Spermatophyta</taxon>
        <taxon>Magnoliopsida</taxon>
        <taxon>eudicotyledons</taxon>
        <taxon>Gunneridae</taxon>
        <taxon>Pentapetalae</taxon>
        <taxon>rosids</taxon>
        <taxon>Vitales</taxon>
        <taxon>Vitaceae</taxon>
        <taxon>Viteae</taxon>
        <taxon>Vitis</taxon>
    </lineage>
</organism>
<gene>
    <name evidence="2" type="ORF">PVL29_019453</name>
</gene>
<dbReference type="Proteomes" id="UP001168098">
    <property type="component" value="Unassembled WGS sequence"/>
</dbReference>
<comment type="caution">
    <text evidence="2">The sequence shown here is derived from an EMBL/GenBank/DDBJ whole genome shotgun (WGS) entry which is preliminary data.</text>
</comment>
<accession>A0AA38Z0T2</accession>
<evidence type="ECO:0000313" key="3">
    <source>
        <dbReference type="Proteomes" id="UP001168098"/>
    </source>
</evidence>
<dbReference type="EMBL" id="JARBHA010000015">
    <property type="protein sequence ID" value="KAJ9680165.1"/>
    <property type="molecule type" value="Genomic_DNA"/>
</dbReference>
<name>A0AA38Z0T2_VITRO</name>
<evidence type="ECO:0000313" key="2">
    <source>
        <dbReference type="EMBL" id="KAJ9680165.1"/>
    </source>
</evidence>
<feature type="region of interest" description="Disordered" evidence="1">
    <location>
        <begin position="1"/>
        <end position="37"/>
    </location>
</feature>
<protein>
    <submittedName>
        <fullName evidence="2">Uncharacterized protein</fullName>
    </submittedName>
</protein>
<proteinExistence type="predicted"/>
<dbReference type="AlphaFoldDB" id="A0AA38Z0T2"/>
<keyword evidence="3" id="KW-1185">Reference proteome</keyword>
<feature type="compositionally biased region" description="Low complexity" evidence="1">
    <location>
        <begin position="9"/>
        <end position="22"/>
    </location>
</feature>